<keyword evidence="3" id="KW-1185">Reference proteome</keyword>
<keyword evidence="1" id="KW-0472">Membrane</keyword>
<dbReference type="Proteomes" id="UP000053593">
    <property type="component" value="Unassembled WGS sequence"/>
</dbReference>
<protein>
    <submittedName>
        <fullName evidence="2">Uncharacterized protein</fullName>
    </submittedName>
</protein>
<name>A0A0D0CM09_9AGAR</name>
<proteinExistence type="predicted"/>
<dbReference type="EMBL" id="KN834762">
    <property type="protein sequence ID" value="KIK64064.1"/>
    <property type="molecule type" value="Genomic_DNA"/>
</dbReference>
<keyword evidence="1" id="KW-0812">Transmembrane</keyword>
<dbReference type="AlphaFoldDB" id="A0A0D0CM09"/>
<feature type="transmembrane region" description="Helical" evidence="1">
    <location>
        <begin position="21"/>
        <end position="41"/>
    </location>
</feature>
<accession>A0A0D0CM09</accession>
<evidence type="ECO:0000256" key="1">
    <source>
        <dbReference type="SAM" id="Phobius"/>
    </source>
</evidence>
<sequence>MMRDAFRHWWVPSSARFSHRPKLICVLLVYTPSTLLIAVYMNHLVTASSSLTPCGSHLVPPPYSHAHWSRIPAKHPYIYGKSNENILSSIECFPVSLGSILTPYQSAIPEEASEAVFSVDKTSEREAVYGTGHLSRRPRFFYHASLIALCLLSRFAQHSTPCSP</sequence>
<gene>
    <name evidence="2" type="ORF">GYMLUDRAFT_429853</name>
</gene>
<evidence type="ECO:0000313" key="3">
    <source>
        <dbReference type="Proteomes" id="UP000053593"/>
    </source>
</evidence>
<evidence type="ECO:0000313" key="2">
    <source>
        <dbReference type="EMBL" id="KIK64064.1"/>
    </source>
</evidence>
<reference evidence="2 3" key="1">
    <citation type="submission" date="2014-04" db="EMBL/GenBank/DDBJ databases">
        <title>Evolutionary Origins and Diversification of the Mycorrhizal Mutualists.</title>
        <authorList>
            <consortium name="DOE Joint Genome Institute"/>
            <consortium name="Mycorrhizal Genomics Consortium"/>
            <person name="Kohler A."/>
            <person name="Kuo A."/>
            <person name="Nagy L.G."/>
            <person name="Floudas D."/>
            <person name="Copeland A."/>
            <person name="Barry K.W."/>
            <person name="Cichocki N."/>
            <person name="Veneault-Fourrey C."/>
            <person name="LaButti K."/>
            <person name="Lindquist E.A."/>
            <person name="Lipzen A."/>
            <person name="Lundell T."/>
            <person name="Morin E."/>
            <person name="Murat C."/>
            <person name="Riley R."/>
            <person name="Ohm R."/>
            <person name="Sun H."/>
            <person name="Tunlid A."/>
            <person name="Henrissat B."/>
            <person name="Grigoriev I.V."/>
            <person name="Hibbett D.S."/>
            <person name="Martin F."/>
        </authorList>
    </citation>
    <scope>NUCLEOTIDE SEQUENCE [LARGE SCALE GENOMIC DNA]</scope>
    <source>
        <strain evidence="2 3">FD-317 M1</strain>
    </source>
</reference>
<dbReference type="HOGENOM" id="CLU_1619216_0_0_1"/>
<organism evidence="2 3">
    <name type="scientific">Collybiopsis luxurians FD-317 M1</name>
    <dbReference type="NCBI Taxonomy" id="944289"/>
    <lineage>
        <taxon>Eukaryota</taxon>
        <taxon>Fungi</taxon>
        <taxon>Dikarya</taxon>
        <taxon>Basidiomycota</taxon>
        <taxon>Agaricomycotina</taxon>
        <taxon>Agaricomycetes</taxon>
        <taxon>Agaricomycetidae</taxon>
        <taxon>Agaricales</taxon>
        <taxon>Marasmiineae</taxon>
        <taxon>Omphalotaceae</taxon>
        <taxon>Collybiopsis</taxon>
        <taxon>Collybiopsis luxurians</taxon>
    </lineage>
</organism>
<keyword evidence="1" id="KW-1133">Transmembrane helix</keyword>